<dbReference type="PANTHER" id="PTHR33696">
    <property type="entry name" value="T22J18.15-RELATED"/>
    <property type="match status" value="1"/>
</dbReference>
<dbReference type="PANTHER" id="PTHR33696:SF1">
    <property type="entry name" value="T22J18.15"/>
    <property type="match status" value="1"/>
</dbReference>
<evidence type="ECO:0000256" key="1">
    <source>
        <dbReference type="SAM" id="MobiDB-lite"/>
    </source>
</evidence>
<organism evidence="2 3">
    <name type="scientific">Corchorus capsularis</name>
    <name type="common">Jute</name>
    <dbReference type="NCBI Taxonomy" id="210143"/>
    <lineage>
        <taxon>Eukaryota</taxon>
        <taxon>Viridiplantae</taxon>
        <taxon>Streptophyta</taxon>
        <taxon>Embryophyta</taxon>
        <taxon>Tracheophyta</taxon>
        <taxon>Spermatophyta</taxon>
        <taxon>Magnoliopsida</taxon>
        <taxon>eudicotyledons</taxon>
        <taxon>Gunneridae</taxon>
        <taxon>Pentapetalae</taxon>
        <taxon>rosids</taxon>
        <taxon>malvids</taxon>
        <taxon>Malvales</taxon>
        <taxon>Malvaceae</taxon>
        <taxon>Grewioideae</taxon>
        <taxon>Apeibeae</taxon>
        <taxon>Corchorus</taxon>
    </lineage>
</organism>
<dbReference type="OMA" id="SMYTSCK"/>
<sequence>MDSSATQRGRDQMAPKECPATKKGCSSGRTPSFSSSSSSSSLGSCYNFPDDDSPLSPATPLRFSGVPFSWEHLPGIPKKLQISHKKKESIKLLPLPPPATPPTTSKKFNSEDISISYLSRKKAAAAESFRKDPFFAALVECSKDDHDHDQESASSSFWTGAKVTRSISDRFGFINLYTSCKRTCAVSESIVYLPRSSRTANYGLINRPSR</sequence>
<dbReference type="STRING" id="210143.A0A1R3GN65"/>
<dbReference type="Gramene" id="OMO59499">
    <property type="protein sequence ID" value="OMO59499"/>
    <property type="gene ID" value="CCACVL1_24780"/>
</dbReference>
<evidence type="ECO:0000313" key="3">
    <source>
        <dbReference type="Proteomes" id="UP000188268"/>
    </source>
</evidence>
<gene>
    <name evidence="2" type="ORF">CCACVL1_24780</name>
</gene>
<evidence type="ECO:0000313" key="2">
    <source>
        <dbReference type="EMBL" id="OMO59499.1"/>
    </source>
</evidence>
<accession>A0A1R3GN65</accession>
<dbReference type="OrthoDB" id="1925896at2759"/>
<dbReference type="Proteomes" id="UP000188268">
    <property type="component" value="Unassembled WGS sequence"/>
</dbReference>
<proteinExistence type="predicted"/>
<comment type="caution">
    <text evidence="2">The sequence shown here is derived from an EMBL/GenBank/DDBJ whole genome shotgun (WGS) entry which is preliminary data.</text>
</comment>
<feature type="compositionally biased region" description="Low complexity" evidence="1">
    <location>
        <begin position="24"/>
        <end position="44"/>
    </location>
</feature>
<dbReference type="EMBL" id="AWWV01013914">
    <property type="protein sequence ID" value="OMO59499.1"/>
    <property type="molecule type" value="Genomic_DNA"/>
</dbReference>
<protein>
    <submittedName>
        <fullName evidence="2">Uncharacterized protein</fullName>
    </submittedName>
</protein>
<keyword evidence="3" id="KW-1185">Reference proteome</keyword>
<dbReference type="AlphaFoldDB" id="A0A1R3GN65"/>
<feature type="region of interest" description="Disordered" evidence="1">
    <location>
        <begin position="1"/>
        <end position="44"/>
    </location>
</feature>
<reference evidence="2 3" key="1">
    <citation type="submission" date="2013-09" db="EMBL/GenBank/DDBJ databases">
        <title>Corchorus capsularis genome sequencing.</title>
        <authorList>
            <person name="Alam M."/>
            <person name="Haque M.S."/>
            <person name="Islam M.S."/>
            <person name="Emdad E.M."/>
            <person name="Islam M.M."/>
            <person name="Ahmed B."/>
            <person name="Halim A."/>
            <person name="Hossen Q.M.M."/>
            <person name="Hossain M.Z."/>
            <person name="Ahmed R."/>
            <person name="Khan M.M."/>
            <person name="Islam R."/>
            <person name="Rashid M.M."/>
            <person name="Khan S.A."/>
            <person name="Rahman M.S."/>
            <person name="Alam M."/>
        </authorList>
    </citation>
    <scope>NUCLEOTIDE SEQUENCE [LARGE SCALE GENOMIC DNA]</scope>
    <source>
        <strain evidence="3">cv. CVL-1</strain>
        <tissue evidence="2">Whole seedling</tissue>
    </source>
</reference>
<name>A0A1R3GN65_COCAP</name>